<evidence type="ECO:0000256" key="3">
    <source>
        <dbReference type="ARBA" id="ARBA00022475"/>
    </source>
</evidence>
<evidence type="ECO:0000256" key="2">
    <source>
        <dbReference type="ARBA" id="ARBA00022448"/>
    </source>
</evidence>
<evidence type="ECO:0000256" key="4">
    <source>
        <dbReference type="ARBA" id="ARBA00022692"/>
    </source>
</evidence>
<evidence type="ECO:0000256" key="6">
    <source>
        <dbReference type="ARBA" id="ARBA00023136"/>
    </source>
</evidence>
<keyword evidence="3" id="KW-1003">Cell membrane</keyword>
<gene>
    <name evidence="8" type="ORF">S06H3_63833</name>
</gene>
<evidence type="ECO:0000256" key="1">
    <source>
        <dbReference type="ARBA" id="ARBA00004651"/>
    </source>
</evidence>
<feature type="non-terminal residue" evidence="8">
    <location>
        <position position="1"/>
    </location>
</feature>
<keyword evidence="4 7" id="KW-0812">Transmembrane</keyword>
<evidence type="ECO:0000256" key="5">
    <source>
        <dbReference type="ARBA" id="ARBA00022989"/>
    </source>
</evidence>
<evidence type="ECO:0008006" key="9">
    <source>
        <dbReference type="Google" id="ProtNLM"/>
    </source>
</evidence>
<keyword evidence="5 7" id="KW-1133">Transmembrane helix</keyword>
<dbReference type="PANTHER" id="PTHR43744:SF8">
    <property type="entry name" value="SN-GLYCEROL-3-PHOSPHATE TRANSPORT SYSTEM PERMEASE PROTEIN UGPE"/>
    <property type="match status" value="1"/>
</dbReference>
<dbReference type="SUPFAM" id="SSF161098">
    <property type="entry name" value="MetI-like"/>
    <property type="match status" value="1"/>
</dbReference>
<reference evidence="8" key="1">
    <citation type="journal article" date="2014" name="Front. Microbiol.">
        <title>High frequency of phylogenetically diverse reductive dehalogenase-homologous genes in deep subseafloor sedimentary metagenomes.</title>
        <authorList>
            <person name="Kawai M."/>
            <person name="Futagami T."/>
            <person name="Toyoda A."/>
            <person name="Takaki Y."/>
            <person name="Nishi S."/>
            <person name="Hori S."/>
            <person name="Arai W."/>
            <person name="Tsubouchi T."/>
            <person name="Morono Y."/>
            <person name="Uchiyama I."/>
            <person name="Ito T."/>
            <person name="Fujiyama A."/>
            <person name="Inagaki F."/>
            <person name="Takami H."/>
        </authorList>
    </citation>
    <scope>NUCLEOTIDE SEQUENCE</scope>
    <source>
        <strain evidence="8">Expedition CK06-06</strain>
    </source>
</reference>
<keyword evidence="6 7" id="KW-0472">Membrane</keyword>
<dbReference type="EMBL" id="BARV01042449">
    <property type="protein sequence ID" value="GAI48028.1"/>
    <property type="molecule type" value="Genomic_DNA"/>
</dbReference>
<dbReference type="PANTHER" id="PTHR43744">
    <property type="entry name" value="ABC TRANSPORTER PERMEASE PROTEIN MG189-RELATED-RELATED"/>
    <property type="match status" value="1"/>
</dbReference>
<comment type="caution">
    <text evidence="8">The sequence shown here is derived from an EMBL/GenBank/DDBJ whole genome shotgun (WGS) entry which is preliminary data.</text>
</comment>
<dbReference type="InterPro" id="IPR035906">
    <property type="entry name" value="MetI-like_sf"/>
</dbReference>
<dbReference type="AlphaFoldDB" id="X1NWR8"/>
<comment type="subcellular location">
    <subcellularLocation>
        <location evidence="1">Cell membrane</location>
        <topology evidence="1">Multi-pass membrane protein</topology>
    </subcellularLocation>
</comment>
<dbReference type="Gene3D" id="1.10.3720.10">
    <property type="entry name" value="MetI-like"/>
    <property type="match status" value="1"/>
</dbReference>
<proteinExistence type="predicted"/>
<keyword evidence="2" id="KW-0813">Transport</keyword>
<protein>
    <recommendedName>
        <fullName evidence="9">ABC transmembrane type-1 domain-containing protein</fullName>
    </recommendedName>
</protein>
<accession>X1NWR8</accession>
<evidence type="ECO:0000313" key="8">
    <source>
        <dbReference type="EMBL" id="GAI48028.1"/>
    </source>
</evidence>
<name>X1NWR8_9ZZZZ</name>
<dbReference type="GO" id="GO:0005886">
    <property type="term" value="C:plasma membrane"/>
    <property type="evidence" value="ECO:0007669"/>
    <property type="project" value="UniProtKB-SubCell"/>
</dbReference>
<feature type="transmembrane region" description="Helical" evidence="7">
    <location>
        <begin position="51"/>
        <end position="73"/>
    </location>
</feature>
<organism evidence="8">
    <name type="scientific">marine sediment metagenome</name>
    <dbReference type="NCBI Taxonomy" id="412755"/>
    <lineage>
        <taxon>unclassified sequences</taxon>
        <taxon>metagenomes</taxon>
        <taxon>ecological metagenomes</taxon>
    </lineage>
</organism>
<evidence type="ECO:0000256" key="7">
    <source>
        <dbReference type="SAM" id="Phobius"/>
    </source>
</evidence>
<sequence length="83" mass="9236">AIATMSILNFIFSWNNYMSPLVLLLDKEKFTLPILIALVKGTYKQDFGAQYLAVAISVVPIIIAFMFFSRYIISGITAGALKE</sequence>